<dbReference type="GO" id="GO:0006313">
    <property type="term" value="P:DNA transposition"/>
    <property type="evidence" value="ECO:0007669"/>
    <property type="project" value="InterPro"/>
</dbReference>
<evidence type="ECO:0000259" key="1">
    <source>
        <dbReference type="Pfam" id="PF01548"/>
    </source>
</evidence>
<dbReference type="InterPro" id="IPR003346">
    <property type="entry name" value="Transposase_20"/>
</dbReference>
<dbReference type="Proteomes" id="UP000321085">
    <property type="component" value="Unassembled WGS sequence"/>
</dbReference>
<dbReference type="Pfam" id="PF01548">
    <property type="entry name" value="DEDD_Tnp_IS110"/>
    <property type="match status" value="1"/>
</dbReference>
<gene>
    <name evidence="3" type="ORF">MAE02_69080</name>
</gene>
<feature type="domain" description="Transposase IS110-like N-terminal" evidence="1">
    <location>
        <begin position="7"/>
        <end position="95"/>
    </location>
</feature>
<proteinExistence type="predicted"/>
<comment type="caution">
    <text evidence="3">The sequence shown here is derived from an EMBL/GenBank/DDBJ whole genome shotgun (WGS) entry which is preliminary data.</text>
</comment>
<dbReference type="EMBL" id="BJYU01000361">
    <property type="protein sequence ID" value="GEO19212.1"/>
    <property type="molecule type" value="Genomic_DNA"/>
</dbReference>
<organism evidence="3 4">
    <name type="scientific">Microvirga aerophila</name>
    <dbReference type="NCBI Taxonomy" id="670291"/>
    <lineage>
        <taxon>Bacteria</taxon>
        <taxon>Pseudomonadati</taxon>
        <taxon>Pseudomonadota</taxon>
        <taxon>Alphaproteobacteria</taxon>
        <taxon>Hyphomicrobiales</taxon>
        <taxon>Methylobacteriaceae</taxon>
        <taxon>Microvirga</taxon>
    </lineage>
</organism>
<reference evidence="3 4" key="1">
    <citation type="submission" date="2019-07" db="EMBL/GenBank/DDBJ databases">
        <title>Whole genome shotgun sequence of Microvirga aerophila NBRC 106136.</title>
        <authorList>
            <person name="Hosoyama A."/>
            <person name="Uohara A."/>
            <person name="Ohji S."/>
            <person name="Ichikawa N."/>
        </authorList>
    </citation>
    <scope>NUCLEOTIDE SEQUENCE [LARGE SCALE GENOMIC DNA]</scope>
    <source>
        <strain evidence="3 4">NBRC 106136</strain>
    </source>
</reference>
<dbReference type="GO" id="GO:0004803">
    <property type="term" value="F:transposase activity"/>
    <property type="evidence" value="ECO:0007669"/>
    <property type="project" value="InterPro"/>
</dbReference>
<dbReference type="Pfam" id="PF02371">
    <property type="entry name" value="Transposase_20"/>
    <property type="match status" value="1"/>
</dbReference>
<evidence type="ECO:0000313" key="3">
    <source>
        <dbReference type="EMBL" id="GEO19212.1"/>
    </source>
</evidence>
<evidence type="ECO:0000259" key="2">
    <source>
        <dbReference type="Pfam" id="PF02371"/>
    </source>
</evidence>
<dbReference type="PANTHER" id="PTHR33055:SF3">
    <property type="entry name" value="PUTATIVE TRANSPOSASE FOR IS117-RELATED"/>
    <property type="match status" value="1"/>
</dbReference>
<dbReference type="InterPro" id="IPR002525">
    <property type="entry name" value="Transp_IS110-like_N"/>
</dbReference>
<dbReference type="InterPro" id="IPR047650">
    <property type="entry name" value="Transpos_IS110"/>
</dbReference>
<protein>
    <submittedName>
        <fullName evidence="3">IS110 family transposase</fullName>
    </submittedName>
</protein>
<name>A0A512C4Q2_9HYPH</name>
<dbReference type="GO" id="GO:0003677">
    <property type="term" value="F:DNA binding"/>
    <property type="evidence" value="ECO:0007669"/>
    <property type="project" value="InterPro"/>
</dbReference>
<sequence>MEACATAHHWAGTLMAFGHDVRLIPPAYVKPYLRRQKNDAADAAAICEAVTRPSMRFVPVKSPQQQSTLMLHGARDLLIAQRTALINALRGHFAELGIVVAQGARNSRQLLAFLQEGNPDVPTTARIALQPLAAMLLGIEAQIARLDKAILAAHRSDPISVRLAAIPGIGPIVASCLSASIPDASLFQGSREFAAYLGVVPRQHSTGGKARLGSISKMGNRHLRRLLVVGAHAALYSMKSGKTRTALADWARSLLAKKPFKVVAVALANKMARIAWAVMARSVAYEPGSTGAGASAA</sequence>
<accession>A0A512C4Q2</accession>
<dbReference type="AlphaFoldDB" id="A0A512C4Q2"/>
<keyword evidence="4" id="KW-1185">Reference proteome</keyword>
<feature type="domain" description="Transposase IS116/IS110/IS902 C-terminal" evidence="2">
    <location>
        <begin position="162"/>
        <end position="241"/>
    </location>
</feature>
<dbReference type="NCBIfam" id="NF033542">
    <property type="entry name" value="transpos_IS110"/>
    <property type="match status" value="1"/>
</dbReference>
<evidence type="ECO:0000313" key="4">
    <source>
        <dbReference type="Proteomes" id="UP000321085"/>
    </source>
</evidence>
<dbReference type="PANTHER" id="PTHR33055">
    <property type="entry name" value="TRANSPOSASE FOR INSERTION SEQUENCE ELEMENT IS1111A"/>
    <property type="match status" value="1"/>
</dbReference>